<protein>
    <submittedName>
        <fullName evidence="9">Alcohol dehydrogenase 1</fullName>
    </submittedName>
</protein>
<evidence type="ECO:0000256" key="5">
    <source>
        <dbReference type="ARBA" id="ARBA00023002"/>
    </source>
</evidence>
<organism evidence="9 10">
    <name type="scientific">Lophiotrema nucula</name>
    <dbReference type="NCBI Taxonomy" id="690887"/>
    <lineage>
        <taxon>Eukaryota</taxon>
        <taxon>Fungi</taxon>
        <taxon>Dikarya</taxon>
        <taxon>Ascomycota</taxon>
        <taxon>Pezizomycotina</taxon>
        <taxon>Dothideomycetes</taxon>
        <taxon>Pleosporomycetidae</taxon>
        <taxon>Pleosporales</taxon>
        <taxon>Lophiotremataceae</taxon>
        <taxon>Lophiotrema</taxon>
    </lineage>
</organism>
<evidence type="ECO:0000256" key="3">
    <source>
        <dbReference type="ARBA" id="ARBA00022723"/>
    </source>
</evidence>
<dbReference type="Gene3D" id="3.40.50.720">
    <property type="entry name" value="NAD(P)-binding Rossmann-like Domain"/>
    <property type="match status" value="1"/>
</dbReference>
<dbReference type="Proteomes" id="UP000799770">
    <property type="component" value="Unassembled WGS sequence"/>
</dbReference>
<dbReference type="SUPFAM" id="SSF50129">
    <property type="entry name" value="GroES-like"/>
    <property type="match status" value="1"/>
</dbReference>
<evidence type="ECO:0000313" key="10">
    <source>
        <dbReference type="Proteomes" id="UP000799770"/>
    </source>
</evidence>
<proteinExistence type="inferred from homology"/>
<sequence>MLVDYMHNVTDDPLGPHDVLIKLNATGICHSDIHFMLNDWALPKMSVFGTKCAGHEGAGVIVKVGDQVKNLKVGMRAGYKPIQDTCGACELCRGPYECYCPKAVFTGLAVDGSYKQYVVSPERYTTLIPDGVSDFIAGPIMCSASTIYTSIKDSALQPGDWAVFPGGGGGVGMQGVQLAKAMGLRPVAIDTGADKKKLCLETAGAEKFIDFKETPNVAEEVVKICDGIGAHAVFVTAVQSYPSSISLLGGRVGGKVMCIGLPPAGSFHIDVDPNQLVFKKQAVQGTLVSNMSDVDKTLDFAARGLLKPIYTVYPLSKFDEAVQKLRRGEIAGRAVVDFNSE</sequence>
<evidence type="ECO:0000256" key="1">
    <source>
        <dbReference type="ARBA" id="ARBA00001947"/>
    </source>
</evidence>
<dbReference type="OrthoDB" id="1879366at2759"/>
<keyword evidence="3 7" id="KW-0479">Metal-binding</keyword>
<dbReference type="InterPro" id="IPR020843">
    <property type="entry name" value="ER"/>
</dbReference>
<reference evidence="9" key="1">
    <citation type="journal article" date="2020" name="Stud. Mycol.">
        <title>101 Dothideomycetes genomes: a test case for predicting lifestyles and emergence of pathogens.</title>
        <authorList>
            <person name="Haridas S."/>
            <person name="Albert R."/>
            <person name="Binder M."/>
            <person name="Bloem J."/>
            <person name="Labutti K."/>
            <person name="Salamov A."/>
            <person name="Andreopoulos B."/>
            <person name="Baker S."/>
            <person name="Barry K."/>
            <person name="Bills G."/>
            <person name="Bluhm B."/>
            <person name="Cannon C."/>
            <person name="Castanera R."/>
            <person name="Culley D."/>
            <person name="Daum C."/>
            <person name="Ezra D."/>
            <person name="Gonzalez J."/>
            <person name="Henrissat B."/>
            <person name="Kuo A."/>
            <person name="Liang C."/>
            <person name="Lipzen A."/>
            <person name="Lutzoni F."/>
            <person name="Magnuson J."/>
            <person name="Mondo S."/>
            <person name="Nolan M."/>
            <person name="Ohm R."/>
            <person name="Pangilinan J."/>
            <person name="Park H.-J."/>
            <person name="Ramirez L."/>
            <person name="Alfaro M."/>
            <person name="Sun H."/>
            <person name="Tritt A."/>
            <person name="Yoshinaga Y."/>
            <person name="Zwiers L.-H."/>
            <person name="Turgeon B."/>
            <person name="Goodwin S."/>
            <person name="Spatafora J."/>
            <person name="Crous P."/>
            <person name="Grigoriev I."/>
        </authorList>
    </citation>
    <scope>NUCLEOTIDE SEQUENCE</scope>
    <source>
        <strain evidence="9">CBS 627.86</strain>
    </source>
</reference>
<dbReference type="InterPro" id="IPR036291">
    <property type="entry name" value="NAD(P)-bd_dom_sf"/>
</dbReference>
<gene>
    <name evidence="9" type="ORF">BDV96DRAFT_155919</name>
</gene>
<feature type="domain" description="Enoyl reductase (ER)" evidence="8">
    <location>
        <begin position="1"/>
        <end position="336"/>
    </location>
</feature>
<dbReference type="InterPro" id="IPR002328">
    <property type="entry name" value="ADH_Zn_CS"/>
</dbReference>
<evidence type="ECO:0000256" key="2">
    <source>
        <dbReference type="ARBA" id="ARBA00008072"/>
    </source>
</evidence>
<evidence type="ECO:0000313" key="9">
    <source>
        <dbReference type="EMBL" id="KAF2112689.1"/>
    </source>
</evidence>
<comment type="cofactor">
    <cofactor evidence="1 7">
        <name>Zn(2+)</name>
        <dbReference type="ChEBI" id="CHEBI:29105"/>
    </cofactor>
</comment>
<evidence type="ECO:0000256" key="4">
    <source>
        <dbReference type="ARBA" id="ARBA00022833"/>
    </source>
</evidence>
<evidence type="ECO:0000256" key="6">
    <source>
        <dbReference type="ARBA" id="ARBA00023027"/>
    </source>
</evidence>
<keyword evidence="10" id="KW-1185">Reference proteome</keyword>
<dbReference type="AlphaFoldDB" id="A0A6A5YZS4"/>
<evidence type="ECO:0000259" key="8">
    <source>
        <dbReference type="SMART" id="SM00829"/>
    </source>
</evidence>
<dbReference type="Gene3D" id="3.90.180.10">
    <property type="entry name" value="Medium-chain alcohol dehydrogenases, catalytic domain"/>
    <property type="match status" value="1"/>
</dbReference>
<dbReference type="CDD" id="cd08297">
    <property type="entry name" value="CAD3"/>
    <property type="match status" value="1"/>
</dbReference>
<dbReference type="PANTHER" id="PTHR42940:SF1">
    <property type="entry name" value="ENOYL REDUCTASE (ER) DOMAIN-CONTAINING PROTEIN"/>
    <property type="match status" value="1"/>
</dbReference>
<keyword evidence="6" id="KW-0520">NAD</keyword>
<dbReference type="SMART" id="SM00829">
    <property type="entry name" value="PKS_ER"/>
    <property type="match status" value="1"/>
</dbReference>
<keyword evidence="4 7" id="KW-0862">Zinc</keyword>
<accession>A0A6A5YZS4</accession>
<dbReference type="InterPro" id="IPR011032">
    <property type="entry name" value="GroES-like_sf"/>
</dbReference>
<dbReference type="EMBL" id="ML977330">
    <property type="protein sequence ID" value="KAF2112689.1"/>
    <property type="molecule type" value="Genomic_DNA"/>
</dbReference>
<dbReference type="PROSITE" id="PS00059">
    <property type="entry name" value="ADH_ZINC"/>
    <property type="match status" value="1"/>
</dbReference>
<evidence type="ECO:0000256" key="7">
    <source>
        <dbReference type="RuleBase" id="RU361277"/>
    </source>
</evidence>
<dbReference type="FunFam" id="3.40.50.720:FF:000039">
    <property type="entry name" value="Alcohol dehydrogenase AdhP"/>
    <property type="match status" value="1"/>
</dbReference>
<keyword evidence="5" id="KW-0560">Oxidoreductase</keyword>
<dbReference type="InterPro" id="IPR013154">
    <property type="entry name" value="ADH-like_N"/>
</dbReference>
<dbReference type="InterPro" id="IPR013149">
    <property type="entry name" value="ADH-like_C"/>
</dbReference>
<dbReference type="Pfam" id="PF00107">
    <property type="entry name" value="ADH_zinc_N"/>
    <property type="match status" value="1"/>
</dbReference>
<dbReference type="SUPFAM" id="SSF51735">
    <property type="entry name" value="NAD(P)-binding Rossmann-fold domains"/>
    <property type="match status" value="1"/>
</dbReference>
<dbReference type="Pfam" id="PF08240">
    <property type="entry name" value="ADH_N"/>
    <property type="match status" value="1"/>
</dbReference>
<comment type="similarity">
    <text evidence="2 7">Belongs to the zinc-containing alcohol dehydrogenase family.</text>
</comment>
<dbReference type="GO" id="GO:0008270">
    <property type="term" value="F:zinc ion binding"/>
    <property type="evidence" value="ECO:0007669"/>
    <property type="project" value="InterPro"/>
</dbReference>
<dbReference type="GO" id="GO:0004022">
    <property type="term" value="F:alcohol dehydrogenase (NAD+) activity"/>
    <property type="evidence" value="ECO:0007669"/>
    <property type="project" value="TreeGrafter"/>
</dbReference>
<dbReference type="GO" id="GO:0005737">
    <property type="term" value="C:cytoplasm"/>
    <property type="evidence" value="ECO:0007669"/>
    <property type="project" value="TreeGrafter"/>
</dbReference>
<name>A0A6A5YZS4_9PLEO</name>
<dbReference type="PANTHER" id="PTHR42940">
    <property type="entry name" value="ALCOHOL DEHYDROGENASE 1-RELATED"/>
    <property type="match status" value="1"/>
</dbReference>